<reference evidence="2" key="1">
    <citation type="submission" date="2018-11" db="EMBL/GenBank/DDBJ databases">
        <authorList>
            <person name="Grassa J C."/>
        </authorList>
    </citation>
    <scope>NUCLEOTIDE SEQUENCE [LARGE SCALE GENOMIC DNA]</scope>
</reference>
<dbReference type="GO" id="GO:0004523">
    <property type="term" value="F:RNA-DNA hybrid ribonuclease activity"/>
    <property type="evidence" value="ECO:0007669"/>
    <property type="project" value="InterPro"/>
</dbReference>
<dbReference type="GO" id="GO:0003676">
    <property type="term" value="F:nucleic acid binding"/>
    <property type="evidence" value="ECO:0007669"/>
    <property type="project" value="InterPro"/>
</dbReference>
<evidence type="ECO:0000313" key="3">
    <source>
        <dbReference type="Proteomes" id="UP000596661"/>
    </source>
</evidence>
<accession>A0A803R262</accession>
<dbReference type="Gramene" id="novel_model_4191_5bd9a17a">
    <property type="protein sequence ID" value="cds.novel_model_4191_5bd9a17a"/>
    <property type="gene ID" value="novel_gene_2208_5bd9a17a"/>
</dbReference>
<dbReference type="InterPro" id="IPR002156">
    <property type="entry name" value="RNaseH_domain"/>
</dbReference>
<evidence type="ECO:0000259" key="1">
    <source>
        <dbReference type="Pfam" id="PF13456"/>
    </source>
</evidence>
<organism evidence="2 3">
    <name type="scientific">Cannabis sativa</name>
    <name type="common">Hemp</name>
    <name type="synonym">Marijuana</name>
    <dbReference type="NCBI Taxonomy" id="3483"/>
    <lineage>
        <taxon>Eukaryota</taxon>
        <taxon>Viridiplantae</taxon>
        <taxon>Streptophyta</taxon>
        <taxon>Embryophyta</taxon>
        <taxon>Tracheophyta</taxon>
        <taxon>Spermatophyta</taxon>
        <taxon>Magnoliopsida</taxon>
        <taxon>eudicotyledons</taxon>
        <taxon>Gunneridae</taxon>
        <taxon>Pentapetalae</taxon>
        <taxon>rosids</taxon>
        <taxon>fabids</taxon>
        <taxon>Rosales</taxon>
        <taxon>Cannabaceae</taxon>
        <taxon>Cannabis</taxon>
    </lineage>
</organism>
<protein>
    <recommendedName>
        <fullName evidence="1">RNase H type-1 domain-containing protein</fullName>
    </recommendedName>
</protein>
<dbReference type="EMBL" id="UZAU01000409">
    <property type="status" value="NOT_ANNOTATED_CDS"/>
    <property type="molecule type" value="Genomic_DNA"/>
</dbReference>
<keyword evidence="3" id="KW-1185">Reference proteome</keyword>
<dbReference type="Proteomes" id="UP000596661">
    <property type="component" value="Chromosome 5"/>
</dbReference>
<dbReference type="AlphaFoldDB" id="A0A803R262"/>
<proteinExistence type="predicted"/>
<dbReference type="InterPro" id="IPR036397">
    <property type="entry name" value="RNaseH_sf"/>
</dbReference>
<dbReference type="EnsemblPlants" id="novel_model_4191_5bd9a17a">
    <property type="protein sequence ID" value="cds.novel_model_4191_5bd9a17a"/>
    <property type="gene ID" value="novel_gene_2208_5bd9a17a"/>
</dbReference>
<dbReference type="Gene3D" id="3.30.420.10">
    <property type="entry name" value="Ribonuclease H-like superfamily/Ribonuclease H"/>
    <property type="match status" value="1"/>
</dbReference>
<name>A0A803R262_CANSA</name>
<dbReference type="InterPro" id="IPR012337">
    <property type="entry name" value="RNaseH-like_sf"/>
</dbReference>
<dbReference type="CDD" id="cd06222">
    <property type="entry name" value="RNase_H_like"/>
    <property type="match status" value="1"/>
</dbReference>
<dbReference type="InterPro" id="IPR052929">
    <property type="entry name" value="RNase_H-like_EbsB-rel"/>
</dbReference>
<dbReference type="PANTHER" id="PTHR47074">
    <property type="entry name" value="BNAC02G40300D PROTEIN"/>
    <property type="match status" value="1"/>
</dbReference>
<evidence type="ECO:0000313" key="2">
    <source>
        <dbReference type="EnsemblPlants" id="cds.novel_model_4191_5bd9a17a"/>
    </source>
</evidence>
<dbReference type="InterPro" id="IPR044730">
    <property type="entry name" value="RNase_H-like_dom_plant"/>
</dbReference>
<dbReference type="PANTHER" id="PTHR47074:SF11">
    <property type="entry name" value="REVERSE TRANSCRIPTASE-LIKE PROTEIN"/>
    <property type="match status" value="1"/>
</dbReference>
<sequence length="236" mass="26937">MKHFEELDEECICRMAMISWAIWKARNSCIWKDKKLSVIEVLTLASSSLHHWRKAQQKDCIPSYDLQQPGDGKELWVKPDIRVVKVNVDAAFFEDESRFGFGMVARDHMGRFLDACCQLFIGQQNVAAAEALGVKEALSWVKGKQWDHAVIETDSKLTVQAVRSSINMRSVFGLLVDDCRCLLQAMPYVSLCFVKCSANRVAHYVARQSRLYAERRILSSNVSATMQDLLYQDSSY</sequence>
<feature type="domain" description="RNase H type-1" evidence="1">
    <location>
        <begin position="87"/>
        <end position="208"/>
    </location>
</feature>
<dbReference type="SUPFAM" id="SSF53098">
    <property type="entry name" value="Ribonuclease H-like"/>
    <property type="match status" value="1"/>
</dbReference>
<dbReference type="Pfam" id="PF13456">
    <property type="entry name" value="RVT_3"/>
    <property type="match status" value="1"/>
</dbReference>
<dbReference type="OMA" id="DEECICR"/>
<reference evidence="2" key="2">
    <citation type="submission" date="2021-03" db="UniProtKB">
        <authorList>
            <consortium name="EnsemblPlants"/>
        </authorList>
    </citation>
    <scope>IDENTIFICATION</scope>
</reference>